<organism evidence="5 6">
    <name type="scientific">Candidatus Schekmanbacteria bacterium RIFCSPLOWO2_12_FULL_38_15</name>
    <dbReference type="NCBI Taxonomy" id="1817883"/>
    <lineage>
        <taxon>Bacteria</taxon>
        <taxon>Candidatus Schekmaniibacteriota</taxon>
    </lineage>
</organism>
<dbReference type="Gene3D" id="1.25.40.10">
    <property type="entry name" value="Tetratricopeptide repeat domain"/>
    <property type="match status" value="1"/>
</dbReference>
<keyword evidence="4" id="KW-1133">Transmembrane helix</keyword>
<evidence type="ECO:0000313" key="6">
    <source>
        <dbReference type="Proteomes" id="UP000178082"/>
    </source>
</evidence>
<reference evidence="5 6" key="1">
    <citation type="journal article" date="2016" name="Nat. Commun.">
        <title>Thousands of microbial genomes shed light on interconnected biogeochemical processes in an aquifer system.</title>
        <authorList>
            <person name="Anantharaman K."/>
            <person name="Brown C.T."/>
            <person name="Hug L.A."/>
            <person name="Sharon I."/>
            <person name="Castelle C.J."/>
            <person name="Probst A.J."/>
            <person name="Thomas B.C."/>
            <person name="Singh A."/>
            <person name="Wilkins M.J."/>
            <person name="Karaoz U."/>
            <person name="Brodie E.L."/>
            <person name="Williams K.H."/>
            <person name="Hubbard S.S."/>
            <person name="Banfield J.F."/>
        </authorList>
    </citation>
    <scope>NUCLEOTIDE SEQUENCE [LARGE SCALE GENOMIC DNA]</scope>
</reference>
<evidence type="ECO:0000256" key="2">
    <source>
        <dbReference type="ARBA" id="ARBA00022803"/>
    </source>
</evidence>
<sequence>MSEKKGFKECPFCGKEVEEGIIKCPYCKRIYRLAAESKVTEESPSPLLIKKPRINIIVSVFGFITVALLLFYFYLQKEEIGNNRQKSAIIEEGKSLAFTEKNEARGNKENAEQGLNENVSDQAVLSRTVNANEKGTAETGTYAEKPSPENIRMTGEKRTEAYVLYRKGLSLEKEGKLDLAEKEILASISIDPSIAWAHYRLGIVYLKKGMDDNALREFENALKVDKKIVFAHYQIGKIYQKREDMEKALNEFQKSVEIDSSFSWAHYRLSVIYKIIGREELSRKEYEIYSTLKGNTEEFEE</sequence>
<dbReference type="SUPFAM" id="SSF48452">
    <property type="entry name" value="TPR-like"/>
    <property type="match status" value="1"/>
</dbReference>
<dbReference type="Proteomes" id="UP000178082">
    <property type="component" value="Unassembled WGS sequence"/>
</dbReference>
<comment type="caution">
    <text evidence="5">The sequence shown here is derived from an EMBL/GenBank/DDBJ whole genome shotgun (WGS) entry which is preliminary data.</text>
</comment>
<dbReference type="SMART" id="SM00028">
    <property type="entry name" value="TPR"/>
    <property type="match status" value="3"/>
</dbReference>
<keyword evidence="4" id="KW-0472">Membrane</keyword>
<keyword evidence="1" id="KW-0677">Repeat</keyword>
<evidence type="ECO:0000256" key="1">
    <source>
        <dbReference type="ARBA" id="ARBA00022737"/>
    </source>
</evidence>
<dbReference type="Pfam" id="PF07719">
    <property type="entry name" value="TPR_2"/>
    <property type="match status" value="1"/>
</dbReference>
<keyword evidence="2 3" id="KW-0802">TPR repeat</keyword>
<accession>A0A1F7SL79</accession>
<name>A0A1F7SL79_9BACT</name>
<dbReference type="EMBL" id="MGDI01000011">
    <property type="protein sequence ID" value="OGL54525.1"/>
    <property type="molecule type" value="Genomic_DNA"/>
</dbReference>
<dbReference type="InterPro" id="IPR011990">
    <property type="entry name" value="TPR-like_helical_dom_sf"/>
</dbReference>
<evidence type="ECO:0000313" key="5">
    <source>
        <dbReference type="EMBL" id="OGL54525.1"/>
    </source>
</evidence>
<dbReference type="PANTHER" id="PTHR44858:SF1">
    <property type="entry name" value="UDP-N-ACETYLGLUCOSAMINE--PEPTIDE N-ACETYLGLUCOSAMINYLTRANSFERASE SPINDLY-RELATED"/>
    <property type="match status" value="1"/>
</dbReference>
<dbReference type="InterPro" id="IPR019734">
    <property type="entry name" value="TPR_rpt"/>
</dbReference>
<dbReference type="PROSITE" id="PS50005">
    <property type="entry name" value="TPR"/>
    <property type="match status" value="2"/>
</dbReference>
<dbReference type="InterPro" id="IPR050498">
    <property type="entry name" value="Ycf3"/>
</dbReference>
<dbReference type="Pfam" id="PF13181">
    <property type="entry name" value="TPR_8"/>
    <property type="match status" value="2"/>
</dbReference>
<dbReference type="PANTHER" id="PTHR44858">
    <property type="entry name" value="TETRATRICOPEPTIDE REPEAT PROTEIN 6"/>
    <property type="match status" value="1"/>
</dbReference>
<feature type="repeat" description="TPR" evidence="3">
    <location>
        <begin position="195"/>
        <end position="228"/>
    </location>
</feature>
<dbReference type="STRING" id="1817883.A3G31_10220"/>
<feature type="repeat" description="TPR" evidence="3">
    <location>
        <begin position="229"/>
        <end position="262"/>
    </location>
</feature>
<protein>
    <submittedName>
        <fullName evidence="5">Uncharacterized protein</fullName>
    </submittedName>
</protein>
<evidence type="ECO:0000256" key="3">
    <source>
        <dbReference type="PROSITE-ProRule" id="PRU00339"/>
    </source>
</evidence>
<gene>
    <name evidence="5" type="ORF">A3G31_10220</name>
</gene>
<dbReference type="AlphaFoldDB" id="A0A1F7SL79"/>
<evidence type="ECO:0000256" key="4">
    <source>
        <dbReference type="SAM" id="Phobius"/>
    </source>
</evidence>
<feature type="transmembrane region" description="Helical" evidence="4">
    <location>
        <begin position="54"/>
        <end position="75"/>
    </location>
</feature>
<proteinExistence type="predicted"/>
<dbReference type="InterPro" id="IPR013105">
    <property type="entry name" value="TPR_2"/>
</dbReference>
<keyword evidence="4" id="KW-0812">Transmembrane</keyword>